<gene>
    <name evidence="3" type="ORF">HYH02_013493</name>
</gene>
<feature type="compositionally biased region" description="Low complexity" evidence="1">
    <location>
        <begin position="159"/>
        <end position="170"/>
    </location>
</feature>
<evidence type="ECO:0000256" key="1">
    <source>
        <dbReference type="SAM" id="MobiDB-lite"/>
    </source>
</evidence>
<dbReference type="AlphaFoldDB" id="A0A835SPR5"/>
<keyword evidence="4" id="KW-1185">Reference proteome</keyword>
<dbReference type="EMBL" id="JAEHOD010000075">
    <property type="protein sequence ID" value="KAG2431062.1"/>
    <property type="molecule type" value="Genomic_DNA"/>
</dbReference>
<evidence type="ECO:0000313" key="4">
    <source>
        <dbReference type="Proteomes" id="UP000613740"/>
    </source>
</evidence>
<sequence length="359" mass="37617">MTVKINNIHLLVLLLTGNVWKQIASKLKGRSAAEAKNIFHSTLRSTKPVEPNRRLLFLYARAVGPTDATDRIARRQAFERLAAAASVNTFGATDGAGRKEDRCRSDTAAGGTDDNGAMQITAGPLLPTLSQQPQRVHGDGRQPLPLLSLSPPLEPAAPEPYQHQQQQQAAAGLCALFPARNRKQQEASTAPERPLQQDEGDGDDDERPPPPPLLRSLAFPAASAGTLLWGQEVDGTAGGYGGCAVGRALEISLPLPPLSPSSNLQRSVSNFSEAPSCPSSTAAAAVAMTTRSASSAHAAARYADYFEHAGRTAAGGGGGFDGVCYEGFCGGMGGQPTGFFTMGLQSLMQDEELLGCLLG</sequence>
<comment type="caution">
    <text evidence="3">The sequence shown here is derived from an EMBL/GenBank/DDBJ whole genome shotgun (WGS) entry which is preliminary data.</text>
</comment>
<name>A0A835SPR5_9CHLO</name>
<reference evidence="3" key="1">
    <citation type="journal article" date="2020" name="bioRxiv">
        <title>Comparative genomics of Chlamydomonas.</title>
        <authorList>
            <person name="Craig R.J."/>
            <person name="Hasan A.R."/>
            <person name="Ness R.W."/>
            <person name="Keightley P.D."/>
        </authorList>
    </citation>
    <scope>NUCLEOTIDE SEQUENCE</scope>
    <source>
        <strain evidence="3">CCAP 11/173</strain>
    </source>
</reference>
<protein>
    <recommendedName>
        <fullName evidence="5">Myb-like domain-containing protein</fullName>
    </recommendedName>
</protein>
<evidence type="ECO:0000256" key="2">
    <source>
        <dbReference type="SAM" id="SignalP"/>
    </source>
</evidence>
<keyword evidence="2" id="KW-0732">Signal</keyword>
<feature type="compositionally biased region" description="Basic and acidic residues" evidence="1">
    <location>
        <begin position="96"/>
        <end position="105"/>
    </location>
</feature>
<accession>A0A835SPR5</accession>
<dbReference type="Proteomes" id="UP000613740">
    <property type="component" value="Unassembled WGS sequence"/>
</dbReference>
<feature type="signal peptide" evidence="2">
    <location>
        <begin position="1"/>
        <end position="25"/>
    </location>
</feature>
<feature type="region of interest" description="Disordered" evidence="1">
    <location>
        <begin position="91"/>
        <end position="170"/>
    </location>
</feature>
<feature type="chain" id="PRO_5032829099" description="Myb-like domain-containing protein" evidence="2">
    <location>
        <begin position="26"/>
        <end position="359"/>
    </location>
</feature>
<proteinExistence type="predicted"/>
<organism evidence="3 4">
    <name type="scientific">Chlamydomonas schloesseri</name>
    <dbReference type="NCBI Taxonomy" id="2026947"/>
    <lineage>
        <taxon>Eukaryota</taxon>
        <taxon>Viridiplantae</taxon>
        <taxon>Chlorophyta</taxon>
        <taxon>core chlorophytes</taxon>
        <taxon>Chlorophyceae</taxon>
        <taxon>CS clade</taxon>
        <taxon>Chlamydomonadales</taxon>
        <taxon>Chlamydomonadaceae</taxon>
        <taxon>Chlamydomonas</taxon>
    </lineage>
</organism>
<evidence type="ECO:0000313" key="3">
    <source>
        <dbReference type="EMBL" id="KAG2431062.1"/>
    </source>
</evidence>
<evidence type="ECO:0008006" key="5">
    <source>
        <dbReference type="Google" id="ProtNLM"/>
    </source>
</evidence>
<feature type="region of interest" description="Disordered" evidence="1">
    <location>
        <begin position="182"/>
        <end position="217"/>
    </location>
</feature>